<name>A0A401NE95_RHOER</name>
<dbReference type="PANTHER" id="PTHR42870">
    <property type="entry name" value="ACETYL-COA C-ACETYLTRANSFERASE"/>
    <property type="match status" value="1"/>
</dbReference>
<evidence type="ECO:0000313" key="5">
    <source>
        <dbReference type="Proteomes" id="UP000325576"/>
    </source>
</evidence>
<reference evidence="4" key="2">
    <citation type="submission" date="2023-08" db="EMBL/GenBank/DDBJ databases">
        <title>Isolation and Characterization of Rhodococcus erythropolis MGMM8.</title>
        <authorList>
            <person name="Diabankana R.G.C."/>
            <person name="Afordoanyi D.M."/>
            <person name="Validov S.Z."/>
        </authorList>
    </citation>
    <scope>NUCLEOTIDE SEQUENCE</scope>
    <source>
        <strain evidence="4">MGMM8</strain>
    </source>
</reference>
<proteinExistence type="predicted"/>
<dbReference type="Proteomes" id="UP000325576">
    <property type="component" value="Unassembled WGS sequence"/>
</dbReference>
<dbReference type="AlphaFoldDB" id="A0A401NE95"/>
<dbReference type="SUPFAM" id="SSF53901">
    <property type="entry name" value="Thiolase-like"/>
    <property type="match status" value="1"/>
</dbReference>
<reference evidence="3 5" key="1">
    <citation type="journal article" date="2017" name="Poromechanics V (2013)">
        <title>Genomic Characterization of the Arsenic-Tolerant Actinobacterium, &lt;i&gt;Rhodococcus erythropolis&lt;/i&gt; S43.</title>
        <authorList>
            <person name="Retamal-Morales G."/>
            <person name="Mehnert M."/>
            <person name="Schwabe R."/>
            <person name="Tischler D."/>
            <person name="Schloemann M."/>
            <person name="Levican G.J."/>
        </authorList>
    </citation>
    <scope>NUCLEOTIDE SEQUENCE [LARGE SCALE GENOMIC DNA]</scope>
    <source>
        <strain evidence="3 5">S43</strain>
    </source>
</reference>
<dbReference type="RefSeq" id="WP_003942932.1">
    <property type="nucleotide sequence ID" value="NZ_AP018733.1"/>
</dbReference>
<dbReference type="PANTHER" id="PTHR42870:SF1">
    <property type="entry name" value="NON-SPECIFIC LIPID-TRANSFER PROTEIN-LIKE 2"/>
    <property type="match status" value="1"/>
</dbReference>
<dbReference type="CDD" id="cd00829">
    <property type="entry name" value="SCP-x_thiolase"/>
    <property type="match status" value="1"/>
</dbReference>
<dbReference type="InterPro" id="IPR020616">
    <property type="entry name" value="Thiolase_N"/>
</dbReference>
<evidence type="ECO:0000313" key="3">
    <source>
        <dbReference type="EMBL" id="KAB2584220.1"/>
    </source>
</evidence>
<dbReference type="Pfam" id="PF22691">
    <property type="entry name" value="Thiolase_C_1"/>
    <property type="match status" value="1"/>
</dbReference>
<dbReference type="Proteomes" id="UP001230933">
    <property type="component" value="Chromosome"/>
</dbReference>
<evidence type="ECO:0000313" key="4">
    <source>
        <dbReference type="EMBL" id="WGV49226.2"/>
    </source>
</evidence>
<dbReference type="InterPro" id="IPR055140">
    <property type="entry name" value="Thiolase_C_2"/>
</dbReference>
<protein>
    <submittedName>
        <fullName evidence="4">Thiolase family protein</fullName>
    </submittedName>
</protein>
<dbReference type="EMBL" id="CP124545">
    <property type="protein sequence ID" value="WGV49226.2"/>
    <property type="molecule type" value="Genomic_DNA"/>
</dbReference>
<accession>A0A401NE95</accession>
<dbReference type="InterPro" id="IPR002155">
    <property type="entry name" value="Thiolase"/>
</dbReference>
<evidence type="ECO:0000259" key="2">
    <source>
        <dbReference type="Pfam" id="PF22691"/>
    </source>
</evidence>
<dbReference type="PIRSF" id="PIRSF000429">
    <property type="entry name" value="Ac-CoA_Ac_transf"/>
    <property type="match status" value="1"/>
</dbReference>
<gene>
    <name evidence="3" type="ORF">BS297_16655</name>
    <name evidence="4" type="ORF">QIE55_27490</name>
</gene>
<dbReference type="InterPro" id="IPR016039">
    <property type="entry name" value="Thiolase-like"/>
</dbReference>
<feature type="domain" description="Thiolase N-terminal" evidence="1">
    <location>
        <begin position="4"/>
        <end position="117"/>
    </location>
</feature>
<dbReference type="GO" id="GO:0016747">
    <property type="term" value="F:acyltransferase activity, transferring groups other than amino-acyl groups"/>
    <property type="evidence" value="ECO:0007669"/>
    <property type="project" value="InterPro"/>
</dbReference>
<dbReference type="EMBL" id="MRBO01000460">
    <property type="protein sequence ID" value="KAB2584220.1"/>
    <property type="molecule type" value="Genomic_DNA"/>
</dbReference>
<organism evidence="3 5">
    <name type="scientific">Rhodococcus erythropolis</name>
    <name type="common">Arthrobacter picolinophilus</name>
    <dbReference type="NCBI Taxonomy" id="1833"/>
    <lineage>
        <taxon>Bacteria</taxon>
        <taxon>Bacillati</taxon>
        <taxon>Actinomycetota</taxon>
        <taxon>Actinomycetes</taxon>
        <taxon>Mycobacteriales</taxon>
        <taxon>Nocardiaceae</taxon>
        <taxon>Rhodococcus</taxon>
        <taxon>Rhodococcus erythropolis group</taxon>
    </lineage>
</organism>
<dbReference type="Pfam" id="PF00108">
    <property type="entry name" value="Thiolase_N"/>
    <property type="match status" value="1"/>
</dbReference>
<feature type="domain" description="Thiolase C-terminal" evidence="2">
    <location>
        <begin position="237"/>
        <end position="367"/>
    </location>
</feature>
<sequence length="376" mass="38833">MREVYISGVGMTPFVSKTTTPPHVQGGQALNAALGDSGLDWAEVGLLVVGAVGTGMSTAPLVLHEMAWTGIPAVAVENASATGTAAFEQARAAVASGQVETAAVVGVGSLGALLMSRAAEGEREPDLISVSGMAVPAVPFALMKQARMHRHGESADASLLVVEKNLFNASRNPMAQRNKALTMDELKAAPMLVDPLRRVESCPIGDGAAAVVITSRKLANASRAVRVAAAVAETDKWHGAAAFMPDLGVTKRVSARAYEQADIRPDNVDVVEVHEAFSVEELQYIEDLGLAAEGKASFAMADGDFHIGGRVAVSPSGGLIGRGHPGGATGLSQFVEITQQIRGQSGVRQHDGARIGFAQMIGAGGVSYAHILVGED</sequence>
<evidence type="ECO:0000259" key="1">
    <source>
        <dbReference type="Pfam" id="PF00108"/>
    </source>
</evidence>
<dbReference type="Gene3D" id="3.40.47.10">
    <property type="match status" value="1"/>
</dbReference>